<keyword evidence="3" id="KW-1185">Reference proteome</keyword>
<feature type="region of interest" description="Disordered" evidence="1">
    <location>
        <begin position="67"/>
        <end position="86"/>
    </location>
</feature>
<proteinExistence type="predicted"/>
<name>A0A2T5C2X0_9BACT</name>
<protein>
    <submittedName>
        <fullName evidence="2">Uncharacterized protein</fullName>
    </submittedName>
</protein>
<reference evidence="2 3" key="1">
    <citation type="submission" date="2018-04" db="EMBL/GenBank/DDBJ databases">
        <title>Genomic Encyclopedia of Archaeal and Bacterial Type Strains, Phase II (KMG-II): from individual species to whole genera.</title>
        <authorList>
            <person name="Goeker M."/>
        </authorList>
    </citation>
    <scope>NUCLEOTIDE SEQUENCE [LARGE SCALE GENOMIC DNA]</scope>
    <source>
        <strain evidence="2 3">DSM 28823</strain>
    </source>
</reference>
<dbReference type="AlphaFoldDB" id="A0A2T5C2X0"/>
<evidence type="ECO:0000313" key="3">
    <source>
        <dbReference type="Proteomes" id="UP000243525"/>
    </source>
</evidence>
<feature type="region of interest" description="Disordered" evidence="1">
    <location>
        <begin position="1"/>
        <end position="28"/>
    </location>
</feature>
<organism evidence="2 3">
    <name type="scientific">Mangrovibacterium marinum</name>
    <dbReference type="NCBI Taxonomy" id="1639118"/>
    <lineage>
        <taxon>Bacteria</taxon>
        <taxon>Pseudomonadati</taxon>
        <taxon>Bacteroidota</taxon>
        <taxon>Bacteroidia</taxon>
        <taxon>Marinilabiliales</taxon>
        <taxon>Prolixibacteraceae</taxon>
        <taxon>Mangrovibacterium</taxon>
    </lineage>
</organism>
<accession>A0A2T5C2X0</accession>
<evidence type="ECO:0000313" key="2">
    <source>
        <dbReference type="EMBL" id="PTN09093.1"/>
    </source>
</evidence>
<dbReference type="Proteomes" id="UP000243525">
    <property type="component" value="Unassembled WGS sequence"/>
</dbReference>
<sequence length="86" mass="9906">MKTRPVGQKMRIEQEKNEQNSPGLGQFPPAQVCYKVSLRFSFELNRYSSYPRRGLETLPTAGRHITRRLSPKKGDKLPFSTINDLL</sequence>
<evidence type="ECO:0000256" key="1">
    <source>
        <dbReference type="SAM" id="MobiDB-lite"/>
    </source>
</evidence>
<comment type="caution">
    <text evidence="2">The sequence shown here is derived from an EMBL/GenBank/DDBJ whole genome shotgun (WGS) entry which is preliminary data.</text>
</comment>
<gene>
    <name evidence="2" type="ORF">C8N47_106193</name>
</gene>
<dbReference type="EMBL" id="QAAD01000006">
    <property type="protein sequence ID" value="PTN09093.1"/>
    <property type="molecule type" value="Genomic_DNA"/>
</dbReference>